<dbReference type="InterPro" id="IPR029052">
    <property type="entry name" value="Metallo-depent_PP-like"/>
</dbReference>
<feature type="domain" description="Calcineurin-like phosphoesterase" evidence="1">
    <location>
        <begin position="11"/>
        <end position="207"/>
    </location>
</feature>
<organism evidence="2 3">
    <name type="scientific">Byssothecium circinans</name>
    <dbReference type="NCBI Taxonomy" id="147558"/>
    <lineage>
        <taxon>Eukaryota</taxon>
        <taxon>Fungi</taxon>
        <taxon>Dikarya</taxon>
        <taxon>Ascomycota</taxon>
        <taxon>Pezizomycotina</taxon>
        <taxon>Dothideomycetes</taxon>
        <taxon>Pleosporomycetidae</taxon>
        <taxon>Pleosporales</taxon>
        <taxon>Massarineae</taxon>
        <taxon>Massarinaceae</taxon>
        <taxon>Byssothecium</taxon>
    </lineage>
</organism>
<dbReference type="Proteomes" id="UP000800035">
    <property type="component" value="Unassembled WGS sequence"/>
</dbReference>
<evidence type="ECO:0000313" key="2">
    <source>
        <dbReference type="EMBL" id="KAF1958262.1"/>
    </source>
</evidence>
<dbReference type="SUPFAM" id="SSF56300">
    <property type="entry name" value="Metallo-dependent phosphatases"/>
    <property type="match status" value="1"/>
</dbReference>
<dbReference type="OrthoDB" id="630188at2759"/>
<dbReference type="AlphaFoldDB" id="A0A6A5U350"/>
<evidence type="ECO:0000313" key="3">
    <source>
        <dbReference type="Proteomes" id="UP000800035"/>
    </source>
</evidence>
<sequence length="368" mass="40343">MAAQRQMRKTRIVCISDTHGQTPKLPKGDVLIHAGDLTNQGGFEELQKTAAWLEKADFEAKIVVAGNHDITLDAPFFREYGSSRPYPRPQDPDQCRKLFTESKSITYLENEAATIYLTDSQGPYTSFKVFGSPSTPKVSNWAFQYTPSEAPKLWSAIPPDTDIVVTHTPPKGHRDKATKDNRVGCEFLLNALHRVRPILAVCGHIHEARGVECVRWNDFLTSSRNGGLVKDVQGWEDPGAGEGNKKQSLVNLSVKGGRRLGNQGRLTCGGGTACGGQPDVPEILQPVPVLKSTSRPAVDNEARASGGTFEYQGSSGVDDIELREGDVDDIERKETVVINAAFLGPRIDRKTTHMNKPIVVDVDLPTWS</sequence>
<dbReference type="PANTHER" id="PTHR12905">
    <property type="entry name" value="METALLOPHOSPHOESTERASE"/>
    <property type="match status" value="1"/>
</dbReference>
<gene>
    <name evidence="2" type="ORF">CC80DRAFT_409181</name>
</gene>
<name>A0A6A5U350_9PLEO</name>
<dbReference type="InterPro" id="IPR051693">
    <property type="entry name" value="UPF0046_metallophosphoest"/>
</dbReference>
<dbReference type="Pfam" id="PF00149">
    <property type="entry name" value="Metallophos"/>
    <property type="match status" value="1"/>
</dbReference>
<reference evidence="2" key="1">
    <citation type="journal article" date="2020" name="Stud. Mycol.">
        <title>101 Dothideomycetes genomes: a test case for predicting lifestyles and emergence of pathogens.</title>
        <authorList>
            <person name="Haridas S."/>
            <person name="Albert R."/>
            <person name="Binder M."/>
            <person name="Bloem J."/>
            <person name="Labutti K."/>
            <person name="Salamov A."/>
            <person name="Andreopoulos B."/>
            <person name="Baker S."/>
            <person name="Barry K."/>
            <person name="Bills G."/>
            <person name="Bluhm B."/>
            <person name="Cannon C."/>
            <person name="Castanera R."/>
            <person name="Culley D."/>
            <person name="Daum C."/>
            <person name="Ezra D."/>
            <person name="Gonzalez J."/>
            <person name="Henrissat B."/>
            <person name="Kuo A."/>
            <person name="Liang C."/>
            <person name="Lipzen A."/>
            <person name="Lutzoni F."/>
            <person name="Magnuson J."/>
            <person name="Mondo S."/>
            <person name="Nolan M."/>
            <person name="Ohm R."/>
            <person name="Pangilinan J."/>
            <person name="Park H.-J."/>
            <person name="Ramirez L."/>
            <person name="Alfaro M."/>
            <person name="Sun H."/>
            <person name="Tritt A."/>
            <person name="Yoshinaga Y."/>
            <person name="Zwiers L.-H."/>
            <person name="Turgeon B."/>
            <person name="Goodwin S."/>
            <person name="Spatafora J."/>
            <person name="Crous P."/>
            <person name="Grigoriev I."/>
        </authorList>
    </citation>
    <scope>NUCLEOTIDE SEQUENCE</scope>
    <source>
        <strain evidence="2">CBS 675.92</strain>
    </source>
</reference>
<dbReference type="CDD" id="cd07379">
    <property type="entry name" value="MPP_239FB"/>
    <property type="match status" value="1"/>
</dbReference>
<protein>
    <submittedName>
        <fullName evidence="2">Metallo-dependent phosphatase</fullName>
    </submittedName>
</protein>
<dbReference type="Gene3D" id="3.60.21.10">
    <property type="match status" value="1"/>
</dbReference>
<accession>A0A6A5U350</accession>
<dbReference type="EMBL" id="ML976987">
    <property type="protein sequence ID" value="KAF1958262.1"/>
    <property type="molecule type" value="Genomic_DNA"/>
</dbReference>
<dbReference type="GO" id="GO:0016787">
    <property type="term" value="F:hydrolase activity"/>
    <property type="evidence" value="ECO:0007669"/>
    <property type="project" value="InterPro"/>
</dbReference>
<evidence type="ECO:0000259" key="1">
    <source>
        <dbReference type="Pfam" id="PF00149"/>
    </source>
</evidence>
<keyword evidence="3" id="KW-1185">Reference proteome</keyword>
<dbReference type="PANTHER" id="PTHR12905:SF16">
    <property type="entry name" value="SER_THR PROTEIN PHOSPHATASE FAMILY PROTEIN (AFU_ORTHOLOGUE AFUA_1G06000)"/>
    <property type="match status" value="1"/>
</dbReference>
<proteinExistence type="predicted"/>
<dbReference type="InterPro" id="IPR004843">
    <property type="entry name" value="Calcineurin-like_PHP"/>
</dbReference>